<comment type="caution">
    <text evidence="2">The sequence shown here is derived from an EMBL/GenBank/DDBJ whole genome shotgun (WGS) entry which is preliminary data.</text>
</comment>
<dbReference type="EMBL" id="CAKXAJ010019279">
    <property type="protein sequence ID" value="CAH2218243.1"/>
    <property type="molecule type" value="Genomic_DNA"/>
</dbReference>
<evidence type="ECO:0000313" key="3">
    <source>
        <dbReference type="Proteomes" id="UP000838756"/>
    </source>
</evidence>
<proteinExistence type="predicted"/>
<organism evidence="2 3">
    <name type="scientific">Pararge aegeria aegeria</name>
    <dbReference type="NCBI Taxonomy" id="348720"/>
    <lineage>
        <taxon>Eukaryota</taxon>
        <taxon>Metazoa</taxon>
        <taxon>Ecdysozoa</taxon>
        <taxon>Arthropoda</taxon>
        <taxon>Hexapoda</taxon>
        <taxon>Insecta</taxon>
        <taxon>Pterygota</taxon>
        <taxon>Neoptera</taxon>
        <taxon>Endopterygota</taxon>
        <taxon>Lepidoptera</taxon>
        <taxon>Glossata</taxon>
        <taxon>Ditrysia</taxon>
        <taxon>Papilionoidea</taxon>
        <taxon>Nymphalidae</taxon>
        <taxon>Satyrinae</taxon>
        <taxon>Satyrini</taxon>
        <taxon>Parargina</taxon>
        <taxon>Pararge</taxon>
    </lineage>
</organism>
<feature type="region of interest" description="Disordered" evidence="1">
    <location>
        <begin position="49"/>
        <end position="69"/>
    </location>
</feature>
<sequence>MQRTMLGESLRDELGSLYWTRVTDTKIRKAEMIMAHSSENRWMLGSQGAGTAISHRKMQRQGPEEVDGR</sequence>
<protein>
    <submittedName>
        <fullName evidence="2">Jg16851 protein</fullName>
    </submittedName>
</protein>
<evidence type="ECO:0000256" key="1">
    <source>
        <dbReference type="SAM" id="MobiDB-lite"/>
    </source>
</evidence>
<evidence type="ECO:0000313" key="2">
    <source>
        <dbReference type="EMBL" id="CAH2218243.1"/>
    </source>
</evidence>
<dbReference type="Proteomes" id="UP000838756">
    <property type="component" value="Unassembled WGS sequence"/>
</dbReference>
<name>A0A8S4QTE6_9NEOP</name>
<dbReference type="AlphaFoldDB" id="A0A8S4QTE6"/>
<gene>
    <name evidence="2" type="primary">jg16851</name>
    <name evidence="2" type="ORF">PAEG_LOCUS6090</name>
</gene>
<accession>A0A8S4QTE6</accession>
<reference evidence="2" key="1">
    <citation type="submission" date="2022-03" db="EMBL/GenBank/DDBJ databases">
        <authorList>
            <person name="Lindestad O."/>
        </authorList>
    </citation>
    <scope>NUCLEOTIDE SEQUENCE</scope>
</reference>
<keyword evidence="3" id="KW-1185">Reference proteome</keyword>